<dbReference type="GeneID" id="20089181"/>
<dbReference type="EMBL" id="KI913987">
    <property type="protein sequence ID" value="ETV94117.1"/>
    <property type="molecule type" value="Genomic_DNA"/>
</dbReference>
<dbReference type="AlphaFoldDB" id="A0A024TL83"/>
<evidence type="ECO:0000313" key="1">
    <source>
        <dbReference type="EMBL" id="ETV94117.1"/>
    </source>
</evidence>
<protein>
    <submittedName>
        <fullName evidence="1">Uncharacterized protein</fullName>
    </submittedName>
</protein>
<accession>A0A024TL83</accession>
<dbReference type="RefSeq" id="XP_008877323.1">
    <property type="nucleotide sequence ID" value="XM_008879101.1"/>
</dbReference>
<organism evidence="1">
    <name type="scientific">Aphanomyces invadans</name>
    <dbReference type="NCBI Taxonomy" id="157072"/>
    <lineage>
        <taxon>Eukaryota</taxon>
        <taxon>Sar</taxon>
        <taxon>Stramenopiles</taxon>
        <taxon>Oomycota</taxon>
        <taxon>Saprolegniomycetes</taxon>
        <taxon>Saprolegniales</taxon>
        <taxon>Verrucalvaceae</taxon>
        <taxon>Aphanomyces</taxon>
    </lineage>
</organism>
<reference evidence="1" key="1">
    <citation type="submission" date="2013-12" db="EMBL/GenBank/DDBJ databases">
        <title>The Genome Sequence of Aphanomyces invadans NJM9701.</title>
        <authorList>
            <consortium name="The Broad Institute Genomics Platform"/>
            <person name="Russ C."/>
            <person name="Tyler B."/>
            <person name="van West P."/>
            <person name="Dieguez-Uribeondo J."/>
            <person name="Young S.K."/>
            <person name="Zeng Q."/>
            <person name="Gargeya S."/>
            <person name="Fitzgerald M."/>
            <person name="Abouelleil A."/>
            <person name="Alvarado L."/>
            <person name="Chapman S.B."/>
            <person name="Gainer-Dewar J."/>
            <person name="Goldberg J."/>
            <person name="Griggs A."/>
            <person name="Gujja S."/>
            <person name="Hansen M."/>
            <person name="Howarth C."/>
            <person name="Imamovic A."/>
            <person name="Ireland A."/>
            <person name="Larimer J."/>
            <person name="McCowan C."/>
            <person name="Murphy C."/>
            <person name="Pearson M."/>
            <person name="Poon T.W."/>
            <person name="Priest M."/>
            <person name="Roberts A."/>
            <person name="Saif S."/>
            <person name="Shea T."/>
            <person name="Sykes S."/>
            <person name="Wortman J."/>
            <person name="Nusbaum C."/>
            <person name="Birren B."/>
        </authorList>
    </citation>
    <scope>NUCLEOTIDE SEQUENCE [LARGE SCALE GENOMIC DNA]</scope>
    <source>
        <strain evidence="1">NJM9701</strain>
    </source>
</reference>
<gene>
    <name evidence="1" type="ORF">H310_12131</name>
</gene>
<proteinExistence type="predicted"/>
<name>A0A024TL83_9STRA</name>
<dbReference type="OrthoDB" id="68371at2759"/>
<sequence>MDFPWRMDLRSHGIGNNLCAVCASTGVLAVAMGSFVDLYLLQDIERSSCHDLVGPIDDVHIPFATQVCLQTNGDPYMLDEIHDVVPTCVQFVDNTLLVATSTTESGATTAHLQGFRVFGGTSSVVVHHVFTQRWEREFTAITALEPMTSMGVYVLAQGPSTSSIDALTWTDRCVSVQRHPITSTHVGMTAMSFEHSQFLLAIAHSQGVAIHTIHDLRRTAAPIQCALIVASLALSMHRKVAITALTWRTTVTSVRDLTLCAGVADGTTLVFRVALPSHALITPSPPSDLKGCLIHAYPAPMIPLAHPQRFLHVDAQLLVAVHDIRTCVLWPTDPWPSLEAAMALLTPTQRGRHSNENAPQLCCGMASVSSTVLPRWMIAQRYPAMSDDSERRDFNVVVYLTHQAVYLGLAYHRHGDDLPKPADADLPPVVEIAPSDDRKLMMDAMHPSRKDEPDTVHKRYALPDPLPTPRDVPREDPLVWTKQAYRHRVEHLHTRVDAMGQTIRSLRHSFHLFTEDVNAHMANLTVALQQVLARCDNDTVGSHTP</sequence>
<dbReference type="VEuPathDB" id="FungiDB:H310_12131"/>